<evidence type="ECO:0000313" key="6">
    <source>
        <dbReference type="EMBL" id="QOI17257.1"/>
    </source>
</evidence>
<evidence type="ECO:0000256" key="4">
    <source>
        <dbReference type="ARBA" id="ARBA00022953"/>
    </source>
</evidence>
<gene>
    <name evidence="6" type="primary">RdRp</name>
</gene>
<proteinExistence type="predicted"/>
<feature type="domain" description="RNA-directed RNA polymerase C-terminal" evidence="5">
    <location>
        <begin position="314"/>
        <end position="564"/>
    </location>
</feature>
<dbReference type="InterPro" id="IPR001205">
    <property type="entry name" value="RNA-dir_pol_C"/>
</dbReference>
<dbReference type="GO" id="GO:0006351">
    <property type="term" value="P:DNA-templated transcription"/>
    <property type="evidence" value="ECO:0007669"/>
    <property type="project" value="InterPro"/>
</dbReference>
<dbReference type="GO" id="GO:0003968">
    <property type="term" value="F:RNA-directed RNA polymerase activity"/>
    <property type="evidence" value="ECO:0007669"/>
    <property type="project" value="UniProtKB-KW"/>
</dbReference>
<name>A0A7L8Y990_9VIRU</name>
<reference evidence="6" key="1">
    <citation type="submission" date="2020-07" db="EMBL/GenBank/DDBJ databases">
        <title>Multiple infection by bipartite mycoviruses and a dsRNA virus related to the family Totiviridae in the ascomycetous fungus Caloscypha fulgens.</title>
        <authorList>
            <person name="Sahin E."/>
            <person name="Akata I."/>
            <person name="Keskin E."/>
        </authorList>
    </citation>
    <scope>NUCLEOTIDE SEQUENCE</scope>
    <source>
        <strain evidence="6">ANK VIR-82</strain>
    </source>
</reference>
<evidence type="ECO:0000256" key="1">
    <source>
        <dbReference type="ARBA" id="ARBA00022484"/>
    </source>
</evidence>
<dbReference type="EMBL" id="MT764200">
    <property type="protein sequence ID" value="QOI17257.1"/>
    <property type="molecule type" value="Genomic_RNA"/>
</dbReference>
<evidence type="ECO:0000259" key="5">
    <source>
        <dbReference type="Pfam" id="PF00680"/>
    </source>
</evidence>
<organism evidence="6">
    <name type="scientific">Caloscypha fulgens partitivirus 5</name>
    <dbReference type="NCBI Taxonomy" id="2778763"/>
    <lineage>
        <taxon>Viruses</taxon>
        <taxon>Riboviria</taxon>
        <taxon>Orthornavirae</taxon>
        <taxon>Pisuviricota</taxon>
        <taxon>Duplopiviricetes</taxon>
        <taxon>Durnavirales</taxon>
        <taxon>Partitiviridae</taxon>
    </lineage>
</organism>
<protein>
    <submittedName>
        <fullName evidence="6">RNA-dependent RNA polymerase</fullName>
    </submittedName>
</protein>
<keyword evidence="4" id="KW-0693">Viral RNA replication</keyword>
<keyword evidence="1 6" id="KW-0696">RNA-directed RNA polymerase</keyword>
<keyword evidence="2" id="KW-0808">Transferase</keyword>
<dbReference type="SUPFAM" id="SSF56672">
    <property type="entry name" value="DNA/RNA polymerases"/>
    <property type="match status" value="1"/>
</dbReference>
<evidence type="ECO:0000256" key="3">
    <source>
        <dbReference type="ARBA" id="ARBA00022695"/>
    </source>
</evidence>
<sequence>MLSHFRDFLAEKLARSRLEWKTFQSNVKDAQATLSASQDPDYQRLYDSFTHTFDTSIETEAFNNMISSQIQYLKEENTRRRQPYEFYSYEPDYELPDHRLPAPGIINLPLKYHRGQVIYATAHASQLYDRPVTEETYESSYPGDSDLGQPLNPMLNFLFDHKWLHYKRYAQQYCRPAGTTDATFLDFNKEQIPSAPIDPFRKDKIMAHILTKLAVTPYLPIHFVDTQFDNRPSSTGTGYHNRHSFLRRAHAKYSHPKGTENRPQSKKYFWNATYHYARTLFHQIKTTGYPFTFHLSENPTDDEKLHFINEFNHWINTYPTILFTRNHISDRDATLKVRPVYAVDELFLFMESMLTFPFMVQCRKAECCIMYGLETIRGSNHFLDSVSKAYSSFFTIDWSAFDQRLPRVITDLYYSDFLPRLITINHGYQPTYDYPDYPELTEDKMYERTNNLLHFLHTWYNNMTFILADGHAYRRTSAGVPSGLFNTQVLDSFGNLFLIIDALLEFGCSDQEIDELLLFVMGDDNSGFTFWTIVRLDSFITFLEKYALLRYNMTLSKTKSVITTMRSKIETLGYRCNFGSPRRDIGKLVAQLCYPEHGLRPQFMCSRAIGIAYASAGQDPEFHAFCKDVYTLFLPFRTDLIDPEFNVLNYIPYIFSQLDDFTQRLQKDFPSIEHVLKVYSYYHGPLTYAPKWNYAHFINSPDVTPPMVATGSRLLR</sequence>
<keyword evidence="3" id="KW-0548">Nucleotidyltransferase</keyword>
<dbReference type="InterPro" id="IPR043502">
    <property type="entry name" value="DNA/RNA_pol_sf"/>
</dbReference>
<dbReference type="GO" id="GO:0003723">
    <property type="term" value="F:RNA binding"/>
    <property type="evidence" value="ECO:0007669"/>
    <property type="project" value="InterPro"/>
</dbReference>
<evidence type="ECO:0000256" key="2">
    <source>
        <dbReference type="ARBA" id="ARBA00022679"/>
    </source>
</evidence>
<accession>A0A7L8Y990</accession>
<dbReference type="Pfam" id="PF00680">
    <property type="entry name" value="RdRP_1"/>
    <property type="match status" value="1"/>
</dbReference>